<evidence type="ECO:0000313" key="3">
    <source>
        <dbReference type="Proteomes" id="UP000515511"/>
    </source>
</evidence>
<dbReference type="EMBL" id="CP043641">
    <property type="protein sequence ID" value="QNE36798.1"/>
    <property type="molecule type" value="Genomic_DNA"/>
</dbReference>
<accession>A0A7G6YE83</accession>
<gene>
    <name evidence="2" type="ORF">F1C12_17865</name>
</gene>
<keyword evidence="1" id="KW-0732">Signal</keyword>
<feature type="chain" id="PRO_5028951367" evidence="1">
    <location>
        <begin position="36"/>
        <end position="146"/>
    </location>
</feature>
<dbReference type="KEGG" id="lse:F1C12_17865"/>
<dbReference type="AlphaFoldDB" id="A0A7G6YE83"/>
<organism evidence="2 3">
    <name type="scientific">Leifsonia shinshuensis</name>
    <dbReference type="NCBI Taxonomy" id="150026"/>
    <lineage>
        <taxon>Bacteria</taxon>
        <taxon>Bacillati</taxon>
        <taxon>Actinomycetota</taxon>
        <taxon>Actinomycetes</taxon>
        <taxon>Micrococcales</taxon>
        <taxon>Microbacteriaceae</taxon>
        <taxon>Leifsonia</taxon>
    </lineage>
</organism>
<proteinExistence type="predicted"/>
<sequence length="146" mass="14728">MATVNRAARPRTSVVASAALVAVALLLAGCTSTQVKPTKDYAGEPQGVQPPASSAGGASWATWLQDGKQFGIVLNGSSTCPPTVQSVKVVASNQLEATLAPASGGVCTHDIVPHTTVFDTPSGLTTTSDVTVKLPDTTLTIAAIRG</sequence>
<feature type="signal peptide" evidence="1">
    <location>
        <begin position="1"/>
        <end position="35"/>
    </location>
</feature>
<dbReference type="Proteomes" id="UP000515511">
    <property type="component" value="Chromosome"/>
</dbReference>
<evidence type="ECO:0000313" key="2">
    <source>
        <dbReference type="EMBL" id="QNE36798.1"/>
    </source>
</evidence>
<dbReference type="PROSITE" id="PS51257">
    <property type="entry name" value="PROKAR_LIPOPROTEIN"/>
    <property type="match status" value="1"/>
</dbReference>
<name>A0A7G6YE83_9MICO</name>
<protein>
    <submittedName>
        <fullName evidence="2">Uncharacterized protein</fullName>
    </submittedName>
</protein>
<evidence type="ECO:0000256" key="1">
    <source>
        <dbReference type="SAM" id="SignalP"/>
    </source>
</evidence>
<reference evidence="3" key="1">
    <citation type="submission" date="2019-09" db="EMBL/GenBank/DDBJ databases">
        <title>Antimicrobial potential of Antarctic Bacteria.</title>
        <authorList>
            <person name="Benaud N."/>
            <person name="Edwards R.J."/>
            <person name="Ferrari B.C."/>
        </authorList>
    </citation>
    <scope>NUCLEOTIDE SEQUENCE [LARGE SCALE GENOMIC DNA]</scope>
    <source>
        <strain evidence="3">INR9</strain>
    </source>
</reference>